<dbReference type="Proteomes" id="UP001215598">
    <property type="component" value="Unassembled WGS sequence"/>
</dbReference>
<sequence length="176" mass="19716">MRSPPSVEGAYKRHMGLDNSASSTGVSTHAVAAKCAEMKNRIAHETNVRLHADQSSPASFEPVLADMRSLPSRKSGKKRAKLLTLLLIRIIFPFFRANYRGLGKPEDNLLLYYPNQLLKFTTPGVTKWFNARASLCGEVLADSPWTTDESHVHRVSIRAQAIKFLLGIQTYYVRND</sequence>
<evidence type="ECO:0000313" key="3">
    <source>
        <dbReference type="Proteomes" id="UP001215598"/>
    </source>
</evidence>
<organism evidence="2 3">
    <name type="scientific">Mycena metata</name>
    <dbReference type="NCBI Taxonomy" id="1033252"/>
    <lineage>
        <taxon>Eukaryota</taxon>
        <taxon>Fungi</taxon>
        <taxon>Dikarya</taxon>
        <taxon>Basidiomycota</taxon>
        <taxon>Agaricomycotina</taxon>
        <taxon>Agaricomycetes</taxon>
        <taxon>Agaricomycetidae</taxon>
        <taxon>Agaricales</taxon>
        <taxon>Marasmiineae</taxon>
        <taxon>Mycenaceae</taxon>
        <taxon>Mycena</taxon>
    </lineage>
</organism>
<accession>A0AAD7MAT9</accession>
<dbReference type="AlphaFoldDB" id="A0AAD7MAT9"/>
<dbReference type="EMBL" id="JARKIB010000435">
    <property type="protein sequence ID" value="KAJ7708415.1"/>
    <property type="molecule type" value="Genomic_DNA"/>
</dbReference>
<feature type="region of interest" description="Disordered" evidence="1">
    <location>
        <begin position="1"/>
        <end position="23"/>
    </location>
</feature>
<evidence type="ECO:0000256" key="1">
    <source>
        <dbReference type="SAM" id="MobiDB-lite"/>
    </source>
</evidence>
<protein>
    <submittedName>
        <fullName evidence="2">Uncharacterized protein</fullName>
    </submittedName>
</protein>
<keyword evidence="3" id="KW-1185">Reference proteome</keyword>
<name>A0AAD7MAT9_9AGAR</name>
<gene>
    <name evidence="2" type="ORF">B0H16DRAFT_1481375</name>
</gene>
<reference evidence="2" key="1">
    <citation type="submission" date="2023-03" db="EMBL/GenBank/DDBJ databases">
        <title>Massive genome expansion in bonnet fungi (Mycena s.s.) driven by repeated elements and novel gene families across ecological guilds.</title>
        <authorList>
            <consortium name="Lawrence Berkeley National Laboratory"/>
            <person name="Harder C.B."/>
            <person name="Miyauchi S."/>
            <person name="Viragh M."/>
            <person name="Kuo A."/>
            <person name="Thoen E."/>
            <person name="Andreopoulos B."/>
            <person name="Lu D."/>
            <person name="Skrede I."/>
            <person name="Drula E."/>
            <person name="Henrissat B."/>
            <person name="Morin E."/>
            <person name="Kohler A."/>
            <person name="Barry K."/>
            <person name="LaButti K."/>
            <person name="Morin E."/>
            <person name="Salamov A."/>
            <person name="Lipzen A."/>
            <person name="Mereny Z."/>
            <person name="Hegedus B."/>
            <person name="Baldrian P."/>
            <person name="Stursova M."/>
            <person name="Weitz H."/>
            <person name="Taylor A."/>
            <person name="Grigoriev I.V."/>
            <person name="Nagy L.G."/>
            <person name="Martin F."/>
            <person name="Kauserud H."/>
        </authorList>
    </citation>
    <scope>NUCLEOTIDE SEQUENCE</scope>
    <source>
        <strain evidence="2">CBHHK182m</strain>
    </source>
</reference>
<comment type="caution">
    <text evidence="2">The sequence shown here is derived from an EMBL/GenBank/DDBJ whole genome shotgun (WGS) entry which is preliminary data.</text>
</comment>
<proteinExistence type="predicted"/>
<evidence type="ECO:0000313" key="2">
    <source>
        <dbReference type="EMBL" id="KAJ7708415.1"/>
    </source>
</evidence>